<reference evidence="1 2" key="1">
    <citation type="journal article" date="2006" name="Science">
        <title>Phytophthora genome sequences uncover evolutionary origins and mechanisms of pathogenesis.</title>
        <authorList>
            <person name="Tyler B.M."/>
            <person name="Tripathy S."/>
            <person name="Zhang X."/>
            <person name="Dehal P."/>
            <person name="Jiang R.H."/>
            <person name="Aerts A."/>
            <person name="Arredondo F.D."/>
            <person name="Baxter L."/>
            <person name="Bensasson D."/>
            <person name="Beynon J.L."/>
            <person name="Chapman J."/>
            <person name="Damasceno C.M."/>
            <person name="Dorrance A.E."/>
            <person name="Dou D."/>
            <person name="Dickerman A.W."/>
            <person name="Dubchak I.L."/>
            <person name="Garbelotto M."/>
            <person name="Gijzen M."/>
            <person name="Gordon S.G."/>
            <person name="Govers F."/>
            <person name="Grunwald N.J."/>
            <person name="Huang W."/>
            <person name="Ivors K.L."/>
            <person name="Jones R.W."/>
            <person name="Kamoun S."/>
            <person name="Krampis K."/>
            <person name="Lamour K.H."/>
            <person name="Lee M.K."/>
            <person name="McDonald W.H."/>
            <person name="Medina M."/>
            <person name="Meijer H.J."/>
            <person name="Nordberg E.K."/>
            <person name="Maclean D.J."/>
            <person name="Ospina-Giraldo M.D."/>
            <person name="Morris P.F."/>
            <person name="Phuntumart V."/>
            <person name="Putnam N.H."/>
            <person name="Rash S."/>
            <person name="Rose J.K."/>
            <person name="Sakihama Y."/>
            <person name="Salamov A.A."/>
            <person name="Savidor A."/>
            <person name="Scheuring C.F."/>
            <person name="Smith B.M."/>
            <person name="Sobral B.W."/>
            <person name="Terry A."/>
            <person name="Torto-Alalibo T.A."/>
            <person name="Win J."/>
            <person name="Xu Z."/>
            <person name="Zhang H."/>
            <person name="Grigoriev I.V."/>
            <person name="Rokhsar D.S."/>
            <person name="Boore J.L."/>
        </authorList>
    </citation>
    <scope>NUCLEOTIDE SEQUENCE [LARGE SCALE GENOMIC DNA]</scope>
    <source>
        <strain evidence="1 2">P6497</strain>
    </source>
</reference>
<dbReference type="EMBL" id="JH159161">
    <property type="protein sequence ID" value="EGZ08245.1"/>
    <property type="molecule type" value="Genomic_DNA"/>
</dbReference>
<evidence type="ECO:0000313" key="2">
    <source>
        <dbReference type="Proteomes" id="UP000002640"/>
    </source>
</evidence>
<dbReference type="AlphaFoldDB" id="G5A8L9"/>
<dbReference type="KEGG" id="psoj:PHYSODRAFT_306250"/>
<name>G5A8L9_PHYSP</name>
<sequence>MDTEMISASSDEDVDMARHLETGFKRIERSFADKKPFAELDTVDCEFDDFQPDAPSDMTPGTSTYETSLCDLNKPDKLKAAAEDAVLVDATEAQLEQREDRMTQNMQHLDLVDNLLSDTKNMDKVVESMRTFPTAWSTVICSDLNDGGVNFCELADIHLLDRILAANMHNAKMAFHERVEASQLPLGKTRTTYMKWLGGALDGQPDQVKNQWEIFRLLSSFELLSLVVDAEDGIPHAHVKMLSDATILRLLRSALGQQLLEKLLELVPNCGVLGRIENLRNSERLPEELLSVTLDCLSPSVMASTDN</sequence>
<dbReference type="SMR" id="G5A8L9"/>
<dbReference type="RefSeq" id="XP_009536417.1">
    <property type="nucleotide sequence ID" value="XM_009538122.1"/>
</dbReference>
<evidence type="ECO:0000313" key="1">
    <source>
        <dbReference type="EMBL" id="EGZ08245.1"/>
    </source>
</evidence>
<dbReference type="InParanoid" id="G5A8L9"/>
<protein>
    <submittedName>
        <fullName evidence="1">Uncharacterized protein</fullName>
    </submittedName>
</protein>
<keyword evidence="2" id="KW-1185">Reference proteome</keyword>
<dbReference type="GeneID" id="20642690"/>
<organism evidence="1 2">
    <name type="scientific">Phytophthora sojae (strain P6497)</name>
    <name type="common">Soybean stem and root rot agent</name>
    <name type="synonym">Phytophthora megasperma f. sp. glycines</name>
    <dbReference type="NCBI Taxonomy" id="1094619"/>
    <lineage>
        <taxon>Eukaryota</taxon>
        <taxon>Sar</taxon>
        <taxon>Stramenopiles</taxon>
        <taxon>Oomycota</taxon>
        <taxon>Peronosporomycetes</taxon>
        <taxon>Peronosporales</taxon>
        <taxon>Peronosporaceae</taxon>
        <taxon>Phytophthora</taxon>
    </lineage>
</organism>
<gene>
    <name evidence="1" type="ORF">PHYSODRAFT_306250</name>
</gene>
<dbReference type="STRING" id="1094619.G5A8L9"/>
<dbReference type="Proteomes" id="UP000002640">
    <property type="component" value="Unassembled WGS sequence"/>
</dbReference>
<accession>G5A8L9</accession>
<proteinExistence type="predicted"/>